<feature type="compositionally biased region" description="Gly residues" evidence="1">
    <location>
        <begin position="301"/>
        <end position="331"/>
    </location>
</feature>
<dbReference type="InterPro" id="IPR037883">
    <property type="entry name" value="Knr4/Smi1-like_sf"/>
</dbReference>
<protein>
    <submittedName>
        <fullName evidence="3">SMI1/KNR4 family protein</fullName>
    </submittedName>
</protein>
<dbReference type="InterPro" id="IPR018958">
    <property type="entry name" value="Knr4/Smi1-like_dom"/>
</dbReference>
<keyword evidence="4" id="KW-1185">Reference proteome</keyword>
<evidence type="ECO:0000313" key="3">
    <source>
        <dbReference type="EMBL" id="WZN43456.1"/>
    </source>
</evidence>
<evidence type="ECO:0000256" key="1">
    <source>
        <dbReference type="SAM" id="MobiDB-lite"/>
    </source>
</evidence>
<dbReference type="Pfam" id="PF09346">
    <property type="entry name" value="SMI1_KNR4"/>
    <property type="match status" value="1"/>
</dbReference>
<dbReference type="RefSeq" id="WP_341838265.1">
    <property type="nucleotide sequence ID" value="NZ_CP149822.1"/>
</dbReference>
<accession>A0ABZ2YUH5</accession>
<gene>
    <name evidence="3" type="ORF">WJU16_10480</name>
</gene>
<dbReference type="EMBL" id="CP149822">
    <property type="protein sequence ID" value="WZN43456.1"/>
    <property type="molecule type" value="Genomic_DNA"/>
</dbReference>
<reference evidence="4" key="1">
    <citation type="submission" date="2024-03" db="EMBL/GenBank/DDBJ databases">
        <title>Chitinophaga horti sp. nov., isolated from garden soil.</title>
        <authorList>
            <person name="Lee D.S."/>
            <person name="Han D.M."/>
            <person name="Baek J.H."/>
            <person name="Choi D.G."/>
            <person name="Jeon J.H."/>
            <person name="Jeon C.O."/>
        </authorList>
    </citation>
    <scope>NUCLEOTIDE SEQUENCE [LARGE SCALE GENOMIC DNA]</scope>
    <source>
        <strain evidence="4">GPA1</strain>
    </source>
</reference>
<evidence type="ECO:0000259" key="2">
    <source>
        <dbReference type="Pfam" id="PF09346"/>
    </source>
</evidence>
<proteinExistence type="predicted"/>
<feature type="region of interest" description="Disordered" evidence="1">
    <location>
        <begin position="301"/>
        <end position="375"/>
    </location>
</feature>
<dbReference type="Gene3D" id="3.40.1580.10">
    <property type="entry name" value="SMI1/KNR4-like"/>
    <property type="match status" value="1"/>
</dbReference>
<dbReference type="SUPFAM" id="SSF160631">
    <property type="entry name" value="SMI1/KNR4-like"/>
    <property type="match status" value="1"/>
</dbReference>
<name>A0ABZ2YUH5_9BACT</name>
<organism evidence="3 4">
    <name type="scientific">Chitinophaga pollutisoli</name>
    <dbReference type="NCBI Taxonomy" id="3133966"/>
    <lineage>
        <taxon>Bacteria</taxon>
        <taxon>Pseudomonadati</taxon>
        <taxon>Bacteroidota</taxon>
        <taxon>Chitinophagia</taxon>
        <taxon>Chitinophagales</taxon>
        <taxon>Chitinophagaceae</taxon>
        <taxon>Chitinophaga</taxon>
    </lineage>
</organism>
<evidence type="ECO:0000313" key="4">
    <source>
        <dbReference type="Proteomes" id="UP001485459"/>
    </source>
</evidence>
<dbReference type="Proteomes" id="UP001485459">
    <property type="component" value="Chromosome"/>
</dbReference>
<feature type="compositionally biased region" description="Basic and acidic residues" evidence="1">
    <location>
        <begin position="332"/>
        <end position="375"/>
    </location>
</feature>
<feature type="domain" description="Knr4/Smi1-like" evidence="2">
    <location>
        <begin position="30"/>
        <end position="135"/>
    </location>
</feature>
<sequence>MTPLEQLRKMLDEQYYTQQKEEYSVELFPGLSEEEIDDIGNQLRTNYIPDEIRELLAFSSGFLFYGLDAITFDAVNEFEIPNLIPRSIRIAGDGYGNSWVIDVDTEGDWGSVFYVGHSPAVIVKQADSLTGFLEQLHEYGKDPRKSSIGMVHEIVVNDIWNREDGLVSRDEASYSEDPELSDFARRLPHYYMLGDLRFSEVGSGFAWGKFSTDPRGIIRLKEGYLWGIEKKTPRPGGFGGGGGRFGGGNRGGGGYGGGNRGGGGYGGGNRGGGGGYGGNRGGGGGYGGGGNRGYGGGGGGYDRGGGGGGYDRGDRGGYGGGNRGGYGGGDRGGYDRGSGGDDRGDRGGYGDRGGDRGGYDRGGERGGGEDRDFNR</sequence>